<dbReference type="Gene3D" id="3.30.565.10">
    <property type="entry name" value="Histidine kinase-like ATPase, C-terminal domain"/>
    <property type="match status" value="1"/>
</dbReference>
<feature type="transmembrane region" description="Helical" evidence="5">
    <location>
        <begin position="100"/>
        <end position="121"/>
    </location>
</feature>
<feature type="compositionally biased region" description="Basic and acidic residues" evidence="4">
    <location>
        <begin position="19"/>
        <end position="31"/>
    </location>
</feature>
<feature type="transmembrane region" description="Helical" evidence="5">
    <location>
        <begin position="216"/>
        <end position="234"/>
    </location>
</feature>
<name>A0A087DK65_9BIFI</name>
<dbReference type="InterPro" id="IPR007168">
    <property type="entry name" value="Phageshock_PspC_N"/>
</dbReference>
<feature type="transmembrane region" description="Helical" evidence="5">
    <location>
        <begin position="241"/>
        <end position="260"/>
    </location>
</feature>
<dbReference type="InterPro" id="IPR050482">
    <property type="entry name" value="Sensor_HK_TwoCompSys"/>
</dbReference>
<dbReference type="AlphaFoldDB" id="A0A087DK65"/>
<keyword evidence="1" id="KW-0808">Transferase</keyword>
<dbReference type="GO" id="GO:0016301">
    <property type="term" value="F:kinase activity"/>
    <property type="evidence" value="ECO:0007669"/>
    <property type="project" value="UniProtKB-KW"/>
</dbReference>
<feature type="region of interest" description="Disordered" evidence="4">
    <location>
        <begin position="491"/>
        <end position="533"/>
    </location>
</feature>
<dbReference type="EMBL" id="JGZO01000001">
    <property type="protein sequence ID" value="KFI95915.1"/>
    <property type="molecule type" value="Genomic_DNA"/>
</dbReference>
<dbReference type="PANTHER" id="PTHR24421">
    <property type="entry name" value="NITRATE/NITRITE SENSOR PROTEIN NARX-RELATED"/>
    <property type="match status" value="1"/>
</dbReference>
<keyword evidence="9" id="KW-1185">Reference proteome</keyword>
<feature type="domain" description="Histidine kinase/HSP90-like ATPase" evidence="6">
    <location>
        <begin position="399"/>
        <end position="488"/>
    </location>
</feature>
<evidence type="ECO:0000259" key="6">
    <source>
        <dbReference type="Pfam" id="PF02518"/>
    </source>
</evidence>
<evidence type="ECO:0000256" key="4">
    <source>
        <dbReference type="SAM" id="MobiDB-lite"/>
    </source>
</evidence>
<dbReference type="SUPFAM" id="SSF55874">
    <property type="entry name" value="ATPase domain of HSP90 chaperone/DNA topoisomerase II/histidine kinase"/>
    <property type="match status" value="1"/>
</dbReference>
<gene>
    <name evidence="8" type="ORF">BSCA_1212</name>
</gene>
<dbReference type="InterPro" id="IPR036890">
    <property type="entry name" value="HATPase_C_sf"/>
</dbReference>
<dbReference type="eggNOG" id="COG4585">
    <property type="taxonomic scope" value="Bacteria"/>
</dbReference>
<dbReference type="Pfam" id="PF04024">
    <property type="entry name" value="PspC"/>
    <property type="match status" value="1"/>
</dbReference>
<evidence type="ECO:0000256" key="1">
    <source>
        <dbReference type="ARBA" id="ARBA00022679"/>
    </source>
</evidence>
<protein>
    <submittedName>
        <fullName evidence="8">Histidine kinase</fullName>
    </submittedName>
</protein>
<accession>A0A087DK65</accession>
<dbReference type="GO" id="GO:0000160">
    <property type="term" value="P:phosphorelay signal transduction system"/>
    <property type="evidence" value="ECO:0007669"/>
    <property type="project" value="UniProtKB-KW"/>
</dbReference>
<feature type="domain" description="Phage shock protein PspC N-terminal" evidence="7">
    <location>
        <begin position="68"/>
        <end position="123"/>
    </location>
</feature>
<feature type="transmembrane region" description="Helical" evidence="5">
    <location>
        <begin position="191"/>
        <end position="210"/>
    </location>
</feature>
<dbReference type="STRING" id="158787.BSCA_1212"/>
<feature type="transmembrane region" description="Helical" evidence="5">
    <location>
        <begin position="272"/>
        <end position="295"/>
    </location>
</feature>
<dbReference type="InterPro" id="IPR003594">
    <property type="entry name" value="HATPase_dom"/>
</dbReference>
<keyword evidence="5" id="KW-0812">Transmembrane</keyword>
<feature type="compositionally biased region" description="Basic and acidic residues" evidence="4">
    <location>
        <begin position="491"/>
        <end position="505"/>
    </location>
</feature>
<evidence type="ECO:0000256" key="2">
    <source>
        <dbReference type="ARBA" id="ARBA00022777"/>
    </source>
</evidence>
<keyword evidence="5" id="KW-1133">Transmembrane helix</keyword>
<evidence type="ECO:0000256" key="3">
    <source>
        <dbReference type="ARBA" id="ARBA00023012"/>
    </source>
</evidence>
<keyword evidence="2 8" id="KW-0418">Kinase</keyword>
<organism evidence="8 9">
    <name type="scientific">Bifidobacterium scardovii</name>
    <dbReference type="NCBI Taxonomy" id="158787"/>
    <lineage>
        <taxon>Bacteria</taxon>
        <taxon>Bacillati</taxon>
        <taxon>Actinomycetota</taxon>
        <taxon>Actinomycetes</taxon>
        <taxon>Bifidobacteriales</taxon>
        <taxon>Bifidobacteriaceae</taxon>
        <taxon>Bifidobacterium</taxon>
    </lineage>
</organism>
<reference evidence="8 9" key="1">
    <citation type="submission" date="2014-03" db="EMBL/GenBank/DDBJ databases">
        <title>Genomics of Bifidobacteria.</title>
        <authorList>
            <person name="Ventura M."/>
            <person name="Milani C."/>
            <person name="Lugli G.A."/>
        </authorList>
    </citation>
    <scope>NUCLEOTIDE SEQUENCE [LARGE SCALE GENOMIC DNA]</scope>
    <source>
        <strain evidence="8 9">LMG 21589</strain>
    </source>
</reference>
<dbReference type="eggNOG" id="COG1983">
    <property type="taxonomic scope" value="Bacteria"/>
</dbReference>
<keyword evidence="3" id="KW-0902">Two-component regulatory system</keyword>
<sequence>MAQPQTSPQPPYGGSYHAAPDRGAPRSRQYDRPSYGYEQSAYPPYGQPGDPAARGYQAAGQHGPQRLPLMRPQRQRMLCGVCRGLSLHLGVSVWTIRLLFILTAFVYGAGIVAYVFLWMLVPAGDPVAAARTMALSNAQAPLSRGNAPYAAMPGDRFGDPSLGNAGGQPGAPAAGMNESIAETLRHTPKPALFALAGVLLIVFGLTLRSHGISVDMIVPLVLAACGIGVSWLRFNAKDGQLWTMIGGVALIFGAYALYMSTTWRIWHSTLQILLPALALLAGVGLAIVPWIISLVRDLGTERALKEREEERADMTAHLHDGVLQTLALIQLHSDDPSMVFTLARQQERELREWLYQERTTSDRSVSAGLKDIAARVEDEHGKPIEVVTVGDARPSAQTDALLDATQQALINAVTHGGEPISVYCEAKQSQIEVFVRDHGDGFDVDAIPEGRLGIRESIIGRIHRRGGTVEIVSRPQWGTEVRMHMPIAEERAERSGDRAPDRTSDHATVAGDAAAGDNTEGSTHGGIRSEERI</sequence>
<evidence type="ECO:0000256" key="5">
    <source>
        <dbReference type="SAM" id="Phobius"/>
    </source>
</evidence>
<keyword evidence="5" id="KW-0472">Membrane</keyword>
<evidence type="ECO:0000259" key="7">
    <source>
        <dbReference type="Pfam" id="PF04024"/>
    </source>
</evidence>
<comment type="caution">
    <text evidence="8">The sequence shown here is derived from an EMBL/GenBank/DDBJ whole genome shotgun (WGS) entry which is preliminary data.</text>
</comment>
<evidence type="ECO:0000313" key="8">
    <source>
        <dbReference type="EMBL" id="KFI95915.1"/>
    </source>
</evidence>
<dbReference type="Pfam" id="PF02518">
    <property type="entry name" value="HATPase_c"/>
    <property type="match status" value="1"/>
</dbReference>
<evidence type="ECO:0000313" key="9">
    <source>
        <dbReference type="Proteomes" id="UP000029033"/>
    </source>
</evidence>
<dbReference type="PANTHER" id="PTHR24421:SF61">
    <property type="entry name" value="OXYGEN SENSOR HISTIDINE KINASE NREB"/>
    <property type="match status" value="1"/>
</dbReference>
<feature type="region of interest" description="Disordered" evidence="4">
    <location>
        <begin position="1"/>
        <end position="67"/>
    </location>
</feature>
<proteinExistence type="predicted"/>
<dbReference type="Proteomes" id="UP000029033">
    <property type="component" value="Unassembled WGS sequence"/>
</dbReference>